<comment type="similarity">
    <text evidence="1">Belongs to the YciI family.</text>
</comment>
<evidence type="ECO:0000256" key="1">
    <source>
        <dbReference type="ARBA" id="ARBA00007689"/>
    </source>
</evidence>
<protein>
    <recommendedName>
        <fullName evidence="2">YCII-related domain-containing protein</fullName>
    </recommendedName>
</protein>
<name>A0A3S9HTQ8_9ACTN</name>
<dbReference type="PANTHER" id="PTHR33606">
    <property type="entry name" value="PROTEIN YCII"/>
    <property type="match status" value="1"/>
</dbReference>
<dbReference type="PANTHER" id="PTHR33606:SF3">
    <property type="entry name" value="PROTEIN YCII"/>
    <property type="match status" value="1"/>
</dbReference>
<dbReference type="InterPro" id="IPR011008">
    <property type="entry name" value="Dimeric_a/b-barrel"/>
</dbReference>
<dbReference type="AlphaFoldDB" id="A0A3S9HTQ8"/>
<evidence type="ECO:0000259" key="2">
    <source>
        <dbReference type="Pfam" id="PF03795"/>
    </source>
</evidence>
<feature type="domain" description="YCII-related" evidence="2">
    <location>
        <begin position="107"/>
        <end position="194"/>
    </location>
</feature>
<dbReference type="EMBL" id="CP034463">
    <property type="protein sequence ID" value="AZP15523.1"/>
    <property type="molecule type" value="Genomic_DNA"/>
</dbReference>
<dbReference type="InterPro" id="IPR051807">
    <property type="entry name" value="Sec-metab_biosynth-assoc"/>
</dbReference>
<dbReference type="Proteomes" id="UP000280197">
    <property type="component" value="Chromosome"/>
</dbReference>
<feature type="domain" description="YCII-related" evidence="2">
    <location>
        <begin position="1"/>
        <end position="88"/>
    </location>
</feature>
<keyword evidence="4" id="KW-1185">Reference proteome</keyword>
<dbReference type="Pfam" id="PF03795">
    <property type="entry name" value="YCII"/>
    <property type="match status" value="2"/>
</dbReference>
<dbReference type="Gene3D" id="3.30.70.1060">
    <property type="entry name" value="Dimeric alpha+beta barrel"/>
    <property type="match status" value="2"/>
</dbReference>
<gene>
    <name evidence="3" type="ORF">EJC51_05070</name>
</gene>
<accession>A0A3S9HTQ8</accession>
<dbReference type="KEGG" id="saqu:EJC51_05070"/>
<reference evidence="3 4" key="1">
    <citation type="submission" date="2018-12" db="EMBL/GenBank/DDBJ databases">
        <authorList>
            <person name="Li K."/>
        </authorList>
    </citation>
    <scope>NUCLEOTIDE SEQUENCE [LARGE SCALE GENOMIC DNA]</scope>
    <source>
        <strain evidence="4">CR22</strain>
    </source>
</reference>
<dbReference type="RefSeq" id="WP_126269902.1">
    <property type="nucleotide sequence ID" value="NZ_CP034463.1"/>
</dbReference>
<sequence>MEYFIYCRDRADSLDLRMRLNEDHWTFMDGYAEEMIARGPTFPAEGDGVSGSLHIVDLPDAAAAQRFAFEEPNYKAGVYRDVLIRRWRNTLGRTMWEYTGTTAGFGRFLIIAQGGPEAVAELELLDAEQRRYLEDGFGDRLIAYGPLLAEDGVTWRGTAVLAELADREAAEAMMAGDPYARAGRYESVEIHDWRFGGRPAD</sequence>
<proteinExistence type="inferred from homology"/>
<evidence type="ECO:0000313" key="4">
    <source>
        <dbReference type="Proteomes" id="UP000280197"/>
    </source>
</evidence>
<organism evidence="3 4">
    <name type="scientific">Streptomyces aquilus</name>
    <dbReference type="NCBI Taxonomy" id="2548456"/>
    <lineage>
        <taxon>Bacteria</taxon>
        <taxon>Bacillati</taxon>
        <taxon>Actinomycetota</taxon>
        <taxon>Actinomycetes</taxon>
        <taxon>Kitasatosporales</taxon>
        <taxon>Streptomycetaceae</taxon>
        <taxon>Streptomyces</taxon>
    </lineage>
</organism>
<evidence type="ECO:0000313" key="3">
    <source>
        <dbReference type="EMBL" id="AZP15523.1"/>
    </source>
</evidence>
<dbReference type="SUPFAM" id="SSF54909">
    <property type="entry name" value="Dimeric alpha+beta barrel"/>
    <property type="match status" value="2"/>
</dbReference>
<dbReference type="InterPro" id="IPR005545">
    <property type="entry name" value="YCII"/>
</dbReference>